<feature type="non-terminal residue" evidence="1">
    <location>
        <position position="1"/>
    </location>
</feature>
<dbReference type="Proteomes" id="UP001474421">
    <property type="component" value="Unassembled WGS sequence"/>
</dbReference>
<comment type="caution">
    <text evidence="1">The sequence shown here is derived from an EMBL/GenBank/DDBJ whole genome shotgun (WGS) entry which is preliminary data.</text>
</comment>
<name>A0AAW1BHD6_CROAD</name>
<organism evidence="1 2">
    <name type="scientific">Crotalus adamanteus</name>
    <name type="common">Eastern diamondback rattlesnake</name>
    <dbReference type="NCBI Taxonomy" id="8729"/>
    <lineage>
        <taxon>Eukaryota</taxon>
        <taxon>Metazoa</taxon>
        <taxon>Chordata</taxon>
        <taxon>Craniata</taxon>
        <taxon>Vertebrata</taxon>
        <taxon>Euteleostomi</taxon>
        <taxon>Lepidosauria</taxon>
        <taxon>Squamata</taxon>
        <taxon>Bifurcata</taxon>
        <taxon>Unidentata</taxon>
        <taxon>Episquamata</taxon>
        <taxon>Toxicofera</taxon>
        <taxon>Serpentes</taxon>
        <taxon>Colubroidea</taxon>
        <taxon>Viperidae</taxon>
        <taxon>Crotalinae</taxon>
        <taxon>Crotalus</taxon>
    </lineage>
</organism>
<proteinExistence type="predicted"/>
<dbReference type="AlphaFoldDB" id="A0AAW1BHD6"/>
<evidence type="ECO:0000313" key="2">
    <source>
        <dbReference type="Proteomes" id="UP001474421"/>
    </source>
</evidence>
<keyword evidence="2" id="KW-1185">Reference proteome</keyword>
<accession>A0AAW1BHD6</accession>
<sequence>TRRKAKSHQIKEDNHLQINQKVSKIKIQQENDGNRDIFVCFAACSADCVFLQTILVPKTFASWSFSSTSYWDLVG</sequence>
<evidence type="ECO:0000313" key="1">
    <source>
        <dbReference type="EMBL" id="KAK9401424.1"/>
    </source>
</evidence>
<gene>
    <name evidence="1" type="ORF">NXF25_012138</name>
</gene>
<protein>
    <submittedName>
        <fullName evidence="1">Cyp2j5: Cytochrome protein</fullName>
    </submittedName>
</protein>
<dbReference type="EMBL" id="JAOTOJ010000005">
    <property type="protein sequence ID" value="KAK9401424.1"/>
    <property type="molecule type" value="Genomic_DNA"/>
</dbReference>
<reference evidence="1 2" key="1">
    <citation type="journal article" date="2024" name="Proc. Natl. Acad. Sci. U.S.A.">
        <title>The genetic regulatory architecture and epigenomic basis for age-related changes in rattlesnake venom.</title>
        <authorList>
            <person name="Hogan M.P."/>
            <person name="Holding M.L."/>
            <person name="Nystrom G.S."/>
            <person name="Colston T.J."/>
            <person name="Bartlett D.A."/>
            <person name="Mason A.J."/>
            <person name="Ellsworth S.A."/>
            <person name="Rautsaw R.M."/>
            <person name="Lawrence K.C."/>
            <person name="Strickland J.L."/>
            <person name="He B."/>
            <person name="Fraser P."/>
            <person name="Margres M.J."/>
            <person name="Gilbert D.M."/>
            <person name="Gibbs H.L."/>
            <person name="Parkinson C.L."/>
            <person name="Rokyta D.R."/>
        </authorList>
    </citation>
    <scope>NUCLEOTIDE SEQUENCE [LARGE SCALE GENOMIC DNA]</scope>
    <source>
        <strain evidence="1">DRR0105</strain>
    </source>
</reference>